<proteinExistence type="inferred from homology"/>
<evidence type="ECO:0000256" key="2">
    <source>
        <dbReference type="ARBA" id="ARBA00009765"/>
    </source>
</evidence>
<evidence type="ECO:0000256" key="5">
    <source>
        <dbReference type="ARBA" id="ARBA00022692"/>
    </source>
</evidence>
<dbReference type="FunFam" id="1.20.58.340:FF:000004">
    <property type="entry name" value="Magnesium transport protein CorA"/>
    <property type="match status" value="1"/>
</dbReference>
<dbReference type="GO" id="GO:0015095">
    <property type="term" value="F:magnesium ion transmembrane transporter activity"/>
    <property type="evidence" value="ECO:0007669"/>
    <property type="project" value="TreeGrafter"/>
</dbReference>
<protein>
    <recommendedName>
        <fullName evidence="15">Metal transporter</fullName>
    </recommendedName>
</protein>
<gene>
    <name evidence="13" type="ORF">Kalk_13575</name>
</gene>
<keyword evidence="5 12" id="KW-0812">Transmembrane</keyword>
<keyword evidence="4" id="KW-1003">Cell membrane</keyword>
<dbReference type="EMBL" id="CP022684">
    <property type="protein sequence ID" value="AUM13386.1"/>
    <property type="molecule type" value="Genomic_DNA"/>
</dbReference>
<keyword evidence="9 12" id="KW-0472">Membrane</keyword>
<accession>A0A2K9LM08</accession>
<reference evidence="14" key="1">
    <citation type="submission" date="2017-08" db="EMBL/GenBank/DDBJ databases">
        <title>Direct submision.</title>
        <authorList>
            <person name="Kim S.-J."/>
            <person name="Rhee S.-K."/>
        </authorList>
    </citation>
    <scope>NUCLEOTIDE SEQUENCE [LARGE SCALE GENOMIC DNA]</scope>
    <source>
        <strain evidence="14">GI5</strain>
    </source>
</reference>
<evidence type="ECO:0000256" key="10">
    <source>
        <dbReference type="ARBA" id="ARBA00034269"/>
    </source>
</evidence>
<dbReference type="GO" id="GO:0050897">
    <property type="term" value="F:cobalt ion binding"/>
    <property type="evidence" value="ECO:0007669"/>
    <property type="project" value="TreeGrafter"/>
</dbReference>
<keyword evidence="7 12" id="KW-1133">Transmembrane helix</keyword>
<organism evidence="13 14">
    <name type="scientific">Ketobacter alkanivorans</name>
    <dbReference type="NCBI Taxonomy" id="1917421"/>
    <lineage>
        <taxon>Bacteria</taxon>
        <taxon>Pseudomonadati</taxon>
        <taxon>Pseudomonadota</taxon>
        <taxon>Gammaproteobacteria</taxon>
        <taxon>Pseudomonadales</taxon>
        <taxon>Ketobacteraceae</taxon>
        <taxon>Ketobacter</taxon>
    </lineage>
</organism>
<feature type="transmembrane region" description="Helical" evidence="12">
    <location>
        <begin position="295"/>
        <end position="315"/>
    </location>
</feature>
<evidence type="ECO:0000256" key="12">
    <source>
        <dbReference type="SAM" id="Phobius"/>
    </source>
</evidence>
<dbReference type="OrthoDB" id="9803416at2"/>
<comment type="subcellular location">
    <subcellularLocation>
        <location evidence="1">Cell membrane</location>
        <topology evidence="1">Multi-pass membrane protein</topology>
    </subcellularLocation>
</comment>
<dbReference type="Proteomes" id="UP000235116">
    <property type="component" value="Chromosome"/>
</dbReference>
<dbReference type="GO" id="GO:0005886">
    <property type="term" value="C:plasma membrane"/>
    <property type="evidence" value="ECO:0007669"/>
    <property type="project" value="UniProtKB-SubCell"/>
</dbReference>
<dbReference type="PANTHER" id="PTHR46494">
    <property type="entry name" value="CORA FAMILY METAL ION TRANSPORTER (EUROFUNG)"/>
    <property type="match status" value="1"/>
</dbReference>
<keyword evidence="14" id="KW-1185">Reference proteome</keyword>
<dbReference type="AlphaFoldDB" id="A0A2K9LM08"/>
<evidence type="ECO:0000256" key="8">
    <source>
        <dbReference type="ARBA" id="ARBA00023065"/>
    </source>
</evidence>
<evidence type="ECO:0000313" key="14">
    <source>
        <dbReference type="Proteomes" id="UP000235116"/>
    </source>
</evidence>
<evidence type="ECO:0000256" key="7">
    <source>
        <dbReference type="ARBA" id="ARBA00022989"/>
    </source>
</evidence>
<dbReference type="InterPro" id="IPR045861">
    <property type="entry name" value="CorA_cytoplasmic_dom"/>
</dbReference>
<evidence type="ECO:0000313" key="13">
    <source>
        <dbReference type="EMBL" id="AUM13386.1"/>
    </source>
</evidence>
<dbReference type="SUPFAM" id="SSF143865">
    <property type="entry name" value="CorA soluble domain-like"/>
    <property type="match status" value="1"/>
</dbReference>
<evidence type="ECO:0000256" key="4">
    <source>
        <dbReference type="ARBA" id="ARBA00022475"/>
    </source>
</evidence>
<sequence>MIRVKWLHNADIADGGRDLISQWQQQGGVIWIDMSDEPDADEAKLLTSLGCHMLAVQDAQRQRHPPKFEDFEDNTFVLYRGFESFEKDVSIKHVQVSFFISKNCLITRRNGVSYGVESLWNASEDLPKFLHSPAILFTRIVNQSLAQYTKRMLELEDVISQMEDEMLDSPTDSLMQRFVMYRSRLRKLNRVFGYHEKVFGAIIKESTPVLDMSDATLYHPMQDVYDKCERLYSLTTLYYEQCGDLIDGYISLTSHQLNKTMQALTVITAIFVPLGLLSGIYGMNFENMPELHSQNGYYILLGVMATVAITLLIFFRRRRWL</sequence>
<dbReference type="InterPro" id="IPR002523">
    <property type="entry name" value="MgTranspt_CorA/ZnTranspt_ZntB"/>
</dbReference>
<dbReference type="SUPFAM" id="SSF144083">
    <property type="entry name" value="Magnesium transport protein CorA, transmembrane region"/>
    <property type="match status" value="1"/>
</dbReference>
<evidence type="ECO:0000256" key="1">
    <source>
        <dbReference type="ARBA" id="ARBA00004651"/>
    </source>
</evidence>
<comment type="catalytic activity">
    <reaction evidence="10">
        <text>Mg(2+)(in) = Mg(2+)(out)</text>
        <dbReference type="Rhea" id="RHEA:29827"/>
        <dbReference type="ChEBI" id="CHEBI:18420"/>
    </reaction>
</comment>
<dbReference type="Pfam" id="PF01544">
    <property type="entry name" value="CorA"/>
    <property type="match status" value="1"/>
</dbReference>
<evidence type="ECO:0000256" key="6">
    <source>
        <dbReference type="ARBA" id="ARBA00022842"/>
    </source>
</evidence>
<feature type="transmembrane region" description="Helical" evidence="12">
    <location>
        <begin position="263"/>
        <end position="283"/>
    </location>
</feature>
<dbReference type="PANTHER" id="PTHR46494:SF1">
    <property type="entry name" value="CORA FAMILY METAL ION TRANSPORTER (EUROFUNG)"/>
    <property type="match status" value="1"/>
</dbReference>
<dbReference type="Gene3D" id="1.20.58.340">
    <property type="entry name" value="Magnesium transport protein CorA, transmembrane region"/>
    <property type="match status" value="2"/>
</dbReference>
<keyword evidence="8" id="KW-0406">Ion transport</keyword>
<dbReference type="CDD" id="cd12822">
    <property type="entry name" value="TmCorA-like"/>
    <property type="match status" value="1"/>
</dbReference>
<dbReference type="GO" id="GO:0000287">
    <property type="term" value="F:magnesium ion binding"/>
    <property type="evidence" value="ECO:0007669"/>
    <property type="project" value="TreeGrafter"/>
</dbReference>
<dbReference type="RefSeq" id="WP_101894764.1">
    <property type="nucleotide sequence ID" value="NZ_CP022684.1"/>
</dbReference>
<dbReference type="KEGG" id="kak:Kalk_13575"/>
<evidence type="ECO:0000256" key="11">
    <source>
        <dbReference type="ARBA" id="ARBA00045497"/>
    </source>
</evidence>
<evidence type="ECO:0008006" key="15">
    <source>
        <dbReference type="Google" id="ProtNLM"/>
    </source>
</evidence>
<dbReference type="GO" id="GO:0015087">
    <property type="term" value="F:cobalt ion transmembrane transporter activity"/>
    <property type="evidence" value="ECO:0007669"/>
    <property type="project" value="TreeGrafter"/>
</dbReference>
<dbReference type="InterPro" id="IPR045863">
    <property type="entry name" value="CorA_TM1_TM2"/>
</dbReference>
<dbReference type="Gene3D" id="3.30.460.20">
    <property type="entry name" value="CorA soluble domain-like"/>
    <property type="match status" value="1"/>
</dbReference>
<evidence type="ECO:0000256" key="9">
    <source>
        <dbReference type="ARBA" id="ARBA00023136"/>
    </source>
</evidence>
<comment type="function">
    <text evidence="11">Mediates influx of magnesium ions. Alternates between open and closed states. Activated by low cytoplasmic Mg(2+) levels. Inactive when cytoplasmic Mg(2+) levels are high.</text>
</comment>
<keyword evidence="6" id="KW-0460">Magnesium</keyword>
<comment type="similarity">
    <text evidence="2">Belongs to the CorA metal ion transporter (MIT) (TC 1.A.35) family.</text>
</comment>
<keyword evidence="3" id="KW-0813">Transport</keyword>
<evidence type="ECO:0000256" key="3">
    <source>
        <dbReference type="ARBA" id="ARBA00022448"/>
    </source>
</evidence>
<name>A0A2K9LM08_9GAMM</name>